<organism evidence="3 4">
    <name type="scientific">Perkinsus olseni</name>
    <name type="common">Perkinsus atlanticus</name>
    <dbReference type="NCBI Taxonomy" id="32597"/>
    <lineage>
        <taxon>Eukaryota</taxon>
        <taxon>Sar</taxon>
        <taxon>Alveolata</taxon>
        <taxon>Perkinsozoa</taxon>
        <taxon>Perkinsea</taxon>
        <taxon>Perkinsida</taxon>
        <taxon>Perkinsidae</taxon>
        <taxon>Perkinsus</taxon>
    </lineage>
</organism>
<dbReference type="AlphaFoldDB" id="A0A7J6P1M6"/>
<dbReference type="EMBL" id="JABANP010000109">
    <property type="protein sequence ID" value="KAF4690019.1"/>
    <property type="molecule type" value="Genomic_DNA"/>
</dbReference>
<comment type="caution">
    <text evidence="3">The sequence shown here is derived from an EMBL/GenBank/DDBJ whole genome shotgun (WGS) entry which is preliminary data.</text>
</comment>
<accession>A0A7J6P1M6</accession>
<proteinExistence type="predicted"/>
<reference evidence="3 4" key="1">
    <citation type="submission" date="2020-04" db="EMBL/GenBank/DDBJ databases">
        <title>Perkinsus olseni comparative genomics.</title>
        <authorList>
            <person name="Bogema D.R."/>
        </authorList>
    </citation>
    <scope>NUCLEOTIDE SEQUENCE [LARGE SCALE GENOMIC DNA]</scope>
    <source>
        <strain evidence="3">00978-12</strain>
    </source>
</reference>
<feature type="compositionally biased region" description="Low complexity" evidence="1">
    <location>
        <begin position="30"/>
        <end position="46"/>
    </location>
</feature>
<evidence type="ECO:0000313" key="3">
    <source>
        <dbReference type="EMBL" id="KAF4690019.1"/>
    </source>
</evidence>
<keyword evidence="2" id="KW-0732">Signal</keyword>
<feature type="region of interest" description="Disordered" evidence="1">
    <location>
        <begin position="30"/>
        <end position="58"/>
    </location>
</feature>
<evidence type="ECO:0000256" key="1">
    <source>
        <dbReference type="SAM" id="MobiDB-lite"/>
    </source>
</evidence>
<evidence type="ECO:0000256" key="2">
    <source>
        <dbReference type="SAM" id="SignalP"/>
    </source>
</evidence>
<evidence type="ECO:0000313" key="4">
    <source>
        <dbReference type="Proteomes" id="UP000541610"/>
    </source>
</evidence>
<feature type="signal peptide" evidence="2">
    <location>
        <begin position="1"/>
        <end position="21"/>
    </location>
</feature>
<feature type="chain" id="PRO_5029488522" evidence="2">
    <location>
        <begin position="22"/>
        <end position="269"/>
    </location>
</feature>
<name>A0A7J6P1M6_PEROL</name>
<protein>
    <submittedName>
        <fullName evidence="3">Uncharacterized protein</fullName>
    </submittedName>
</protein>
<dbReference type="PROSITE" id="PS51257">
    <property type="entry name" value="PROKAR_LIPOPROTEIN"/>
    <property type="match status" value="1"/>
</dbReference>
<sequence length="269" mass="29558">MTALRLIISVSFVAILAYGCGKGGTTKPTPCPTTMKPTPCPTTIKPTSRRSPRDVKKHSGEFVYERSDPRVRVALLAPHDSSSGMFSVEYADGTSYQTGWFDLHPNKEDPASIHVVPESGPGRDAHNAWLAGIRTACPDAHITERDFESFVVDGDGNAQAVFEGVRILLDQIKSDGTYTLQLACKYSETFPFTFKVVGMGLGKAYKVTAIKGSISTLDELVSDLKEVCFSLPDEYYSISKWDTVRFASPDAMFITGNYISDRVYRISDD</sequence>
<gene>
    <name evidence="3" type="ORF">FOZ60_000772</name>
</gene>
<dbReference type="Proteomes" id="UP000541610">
    <property type="component" value="Unassembled WGS sequence"/>
</dbReference>